<gene>
    <name evidence="2" type="ORF">KK078_05130</name>
</gene>
<dbReference type="AlphaFoldDB" id="A0AAP2GGX6"/>
<feature type="transmembrane region" description="Helical" evidence="1">
    <location>
        <begin position="297"/>
        <end position="317"/>
    </location>
</feature>
<dbReference type="EMBL" id="JAHESC010000005">
    <property type="protein sequence ID" value="MBT1685925.1"/>
    <property type="molecule type" value="Genomic_DNA"/>
</dbReference>
<proteinExistence type="predicted"/>
<evidence type="ECO:0000313" key="3">
    <source>
        <dbReference type="Proteomes" id="UP001319180"/>
    </source>
</evidence>
<comment type="caution">
    <text evidence="2">The sequence shown here is derived from an EMBL/GenBank/DDBJ whole genome shotgun (WGS) entry which is preliminary data.</text>
</comment>
<keyword evidence="1" id="KW-1133">Transmembrane helix</keyword>
<feature type="transmembrane region" description="Helical" evidence="1">
    <location>
        <begin position="357"/>
        <end position="377"/>
    </location>
</feature>
<feature type="transmembrane region" description="Helical" evidence="1">
    <location>
        <begin position="197"/>
        <end position="220"/>
    </location>
</feature>
<keyword evidence="1" id="KW-0812">Transmembrane</keyword>
<protein>
    <submittedName>
        <fullName evidence="2">Uncharacterized protein</fullName>
    </submittedName>
</protein>
<reference evidence="2 3" key="1">
    <citation type="submission" date="2021-05" db="EMBL/GenBank/DDBJ databases">
        <title>A Polyphasic approach of four new species of the genus Ohtaekwangia: Ohtaekwangia histidinii sp. nov., Ohtaekwangia cretensis sp. nov., Ohtaekwangia indiensis sp. nov., Ohtaekwangia reichenbachii sp. nov. from diverse environment.</title>
        <authorList>
            <person name="Octaviana S."/>
        </authorList>
    </citation>
    <scope>NUCLEOTIDE SEQUENCE [LARGE SCALE GENOMIC DNA]</scope>
    <source>
        <strain evidence="2 3">PWU37</strain>
    </source>
</reference>
<evidence type="ECO:0000256" key="1">
    <source>
        <dbReference type="SAM" id="Phobius"/>
    </source>
</evidence>
<feature type="transmembrane region" description="Helical" evidence="1">
    <location>
        <begin position="166"/>
        <end position="191"/>
    </location>
</feature>
<feature type="transmembrane region" description="Helical" evidence="1">
    <location>
        <begin position="423"/>
        <end position="440"/>
    </location>
</feature>
<keyword evidence="3" id="KW-1185">Reference proteome</keyword>
<feature type="transmembrane region" description="Helical" evidence="1">
    <location>
        <begin position="263"/>
        <end position="290"/>
    </location>
</feature>
<accession>A0AAP2GGX6</accession>
<organism evidence="2 3">
    <name type="scientific">Dawidia soli</name>
    <dbReference type="NCBI Taxonomy" id="2782352"/>
    <lineage>
        <taxon>Bacteria</taxon>
        <taxon>Pseudomonadati</taxon>
        <taxon>Bacteroidota</taxon>
        <taxon>Cytophagia</taxon>
        <taxon>Cytophagales</taxon>
        <taxon>Chryseotaleaceae</taxon>
        <taxon>Dawidia</taxon>
    </lineage>
</organism>
<feature type="transmembrane region" description="Helical" evidence="1">
    <location>
        <begin position="60"/>
        <end position="78"/>
    </location>
</feature>
<feature type="transmembrane region" description="Helical" evidence="1">
    <location>
        <begin position="98"/>
        <end position="120"/>
    </location>
</feature>
<dbReference type="Proteomes" id="UP001319180">
    <property type="component" value="Unassembled WGS sequence"/>
</dbReference>
<name>A0AAP2GGX6_9BACT</name>
<dbReference type="RefSeq" id="WP_254089176.1">
    <property type="nucleotide sequence ID" value="NZ_JAHESC010000005.1"/>
</dbReference>
<sequence>MEIAGLLITLVFGLALVNAVAYRLPVWEKIGYAWPMGLGANALLMFMLDLMHISLRHVTGVLAVELALTIVLGVYIQRKYRPRLPEKSLLTIAAPRNLAWLLLMATVVFLVYVVTTRALFWPVYIYDSIYGFDFVAKAVAQEGTLNNAVFDPHHPLYSLRSLYPPLVALNFAFAYLLGFETSHIIVVIFYASLAVSLYAFLAQVTTPLGAAFYTLLLVTIPELFNFASLSSSNPICAYYCAMGLLALWRAVDTTCGLDLRMGAVLIALALWTRPEAIIFATVAGALVLWWSIKQKRIGAVVVVGVTFLAVWGSWQLYLQDVLHVTGDQPMDFDLTWDAGKLSRMLSRVMEVTFHGSYYGIVMFLFVAVVFLNIPFLWKQRHTSLLLVVIVAAWGLYLLVFYQLDTDFMPNSTDWIGDAYRRGMFNFIPLMLLYCAASPWSRTAFTGIERWLDADKSSVTE</sequence>
<keyword evidence="1" id="KW-0472">Membrane</keyword>
<evidence type="ECO:0000313" key="2">
    <source>
        <dbReference type="EMBL" id="MBT1685925.1"/>
    </source>
</evidence>
<feature type="transmembrane region" description="Helical" evidence="1">
    <location>
        <begin position="384"/>
        <end position="403"/>
    </location>
</feature>